<dbReference type="AlphaFoldDB" id="A0A1F4VW14"/>
<comment type="caution">
    <text evidence="1">The sequence shown here is derived from an EMBL/GenBank/DDBJ whole genome shotgun (WGS) entry which is preliminary data.</text>
</comment>
<reference evidence="1 2" key="1">
    <citation type="journal article" date="2016" name="Nat. Commun.">
        <title>Thousands of microbial genomes shed light on interconnected biogeochemical processes in an aquifer system.</title>
        <authorList>
            <person name="Anantharaman K."/>
            <person name="Brown C.T."/>
            <person name="Hug L.A."/>
            <person name="Sharon I."/>
            <person name="Castelle C.J."/>
            <person name="Probst A.J."/>
            <person name="Thomas B.C."/>
            <person name="Singh A."/>
            <person name="Wilkins M.J."/>
            <person name="Karaoz U."/>
            <person name="Brodie E.L."/>
            <person name="Williams K.H."/>
            <person name="Hubbard S.S."/>
            <person name="Banfield J.F."/>
        </authorList>
    </citation>
    <scope>NUCLEOTIDE SEQUENCE [LARGE SCALE GENOMIC DNA]</scope>
</reference>
<dbReference type="InterPro" id="IPR036412">
    <property type="entry name" value="HAD-like_sf"/>
</dbReference>
<name>A0A1F4VW14_UNCKA</name>
<dbReference type="STRING" id="1802628.A2890_02260"/>
<gene>
    <name evidence="1" type="ORF">A2890_02260</name>
</gene>
<dbReference type="Gene3D" id="3.40.50.1000">
    <property type="entry name" value="HAD superfamily/HAD-like"/>
    <property type="match status" value="1"/>
</dbReference>
<dbReference type="InterPro" id="IPR023214">
    <property type="entry name" value="HAD_sf"/>
</dbReference>
<protein>
    <recommendedName>
        <fullName evidence="3">FCP1 homology domain-containing protein</fullName>
    </recommendedName>
</protein>
<evidence type="ECO:0000313" key="2">
    <source>
        <dbReference type="Proteomes" id="UP000176967"/>
    </source>
</evidence>
<organism evidence="1 2">
    <name type="scientific">candidate division WWE3 bacterium RIFCSPLOWO2_01_FULL_53_14</name>
    <dbReference type="NCBI Taxonomy" id="1802628"/>
    <lineage>
        <taxon>Bacteria</taxon>
        <taxon>Katanobacteria</taxon>
    </lineage>
</organism>
<accession>A0A1F4VW14</accession>
<dbReference type="Proteomes" id="UP000176967">
    <property type="component" value="Unassembled WGS sequence"/>
</dbReference>
<dbReference type="SUPFAM" id="SSF56784">
    <property type="entry name" value="HAD-like"/>
    <property type="match status" value="1"/>
</dbReference>
<evidence type="ECO:0008006" key="3">
    <source>
        <dbReference type="Google" id="ProtNLM"/>
    </source>
</evidence>
<sequence>MKPVVLFDIDSTLLNSAKIHTFTARHLIRKFNKADLHALGYLLFGRPRGFLDSPAVEKSFLAPEYYRKSLFEDVLPVLKKLKRKAILGVFSQGPGRLQRAKLRLSGVERYFEREFTFVFPPRKVGKARQVIAGLPKTKIYFVDDRPNIAETLANHRVQVFLIRRKPLSVTQNGRVAVIRSLKEILAFLP</sequence>
<dbReference type="CDD" id="cd01427">
    <property type="entry name" value="HAD_like"/>
    <property type="match status" value="1"/>
</dbReference>
<dbReference type="Pfam" id="PF00702">
    <property type="entry name" value="Hydrolase"/>
    <property type="match status" value="1"/>
</dbReference>
<proteinExistence type="predicted"/>
<dbReference type="EMBL" id="MEVL01000014">
    <property type="protein sequence ID" value="OGC61265.1"/>
    <property type="molecule type" value="Genomic_DNA"/>
</dbReference>
<evidence type="ECO:0000313" key="1">
    <source>
        <dbReference type="EMBL" id="OGC61265.1"/>
    </source>
</evidence>